<proteinExistence type="inferred from homology"/>
<dbReference type="AlphaFoldDB" id="A0A1S2Y4T1"/>
<evidence type="ECO:0000313" key="2">
    <source>
        <dbReference type="Proteomes" id="UP000087171"/>
    </source>
</evidence>
<organism evidence="2 3">
    <name type="scientific">Cicer arietinum</name>
    <name type="common">Chickpea</name>
    <name type="synonym">Garbanzo</name>
    <dbReference type="NCBI Taxonomy" id="3827"/>
    <lineage>
        <taxon>Eukaryota</taxon>
        <taxon>Viridiplantae</taxon>
        <taxon>Streptophyta</taxon>
        <taxon>Embryophyta</taxon>
        <taxon>Tracheophyta</taxon>
        <taxon>Spermatophyta</taxon>
        <taxon>Magnoliopsida</taxon>
        <taxon>eudicotyledons</taxon>
        <taxon>Gunneridae</taxon>
        <taxon>Pentapetalae</taxon>
        <taxon>rosids</taxon>
        <taxon>fabids</taxon>
        <taxon>Fabales</taxon>
        <taxon>Fabaceae</taxon>
        <taxon>Papilionoideae</taxon>
        <taxon>50 kb inversion clade</taxon>
        <taxon>NPAAA clade</taxon>
        <taxon>Hologalegina</taxon>
        <taxon>IRL clade</taxon>
        <taxon>Cicereae</taxon>
        <taxon>Cicer</taxon>
    </lineage>
</organism>
<dbReference type="FunFam" id="3.40.50.1110:FF:000003">
    <property type="entry name" value="GDSL esterase/lipase APG"/>
    <property type="match status" value="1"/>
</dbReference>
<dbReference type="PaxDb" id="3827-XP_004499299.1"/>
<name>A0A1S2Y4T1_CICAR</name>
<dbReference type="InterPro" id="IPR001087">
    <property type="entry name" value="GDSL"/>
</dbReference>
<dbReference type="InterPro" id="IPR035669">
    <property type="entry name" value="SGNH_plant_lipase-like"/>
</dbReference>
<dbReference type="Gene3D" id="3.40.50.1110">
    <property type="entry name" value="SGNH hydrolase"/>
    <property type="match status" value="1"/>
</dbReference>
<dbReference type="InterPro" id="IPR008265">
    <property type="entry name" value="Lipase_GDSL_AS"/>
</dbReference>
<dbReference type="PROSITE" id="PS01098">
    <property type="entry name" value="LIPASE_GDSL_SER"/>
    <property type="match status" value="1"/>
</dbReference>
<evidence type="ECO:0000313" key="3">
    <source>
        <dbReference type="RefSeq" id="XP_004499299.1"/>
    </source>
</evidence>
<dbReference type="GO" id="GO:0016298">
    <property type="term" value="F:lipase activity"/>
    <property type="evidence" value="ECO:0007669"/>
    <property type="project" value="InterPro"/>
</dbReference>
<comment type="similarity">
    <text evidence="1">Belongs to the 'GDSL' lipolytic enzyme family.</text>
</comment>
<gene>
    <name evidence="3" type="primary">LOC101503294</name>
</gene>
<dbReference type="Proteomes" id="UP000087171">
    <property type="component" value="Chromosome Ca4"/>
</dbReference>
<dbReference type="GO" id="GO:0005576">
    <property type="term" value="C:extracellular region"/>
    <property type="evidence" value="ECO:0007669"/>
    <property type="project" value="TreeGrafter"/>
</dbReference>
<dbReference type="RefSeq" id="XP_004499299.1">
    <property type="nucleotide sequence ID" value="XM_004499242.1"/>
</dbReference>
<reference evidence="2" key="1">
    <citation type="journal article" date="2013" name="Nat. Biotechnol.">
        <title>Draft genome sequence of chickpea (Cicer arietinum) provides a resource for trait improvement.</title>
        <authorList>
            <person name="Varshney R.K."/>
            <person name="Song C."/>
            <person name="Saxena R.K."/>
            <person name="Azam S."/>
            <person name="Yu S."/>
            <person name="Sharpe A.G."/>
            <person name="Cannon S."/>
            <person name="Baek J."/>
            <person name="Rosen B.D."/>
            <person name="Tar'an B."/>
            <person name="Millan T."/>
            <person name="Zhang X."/>
            <person name="Ramsay L.D."/>
            <person name="Iwata A."/>
            <person name="Wang Y."/>
            <person name="Nelson W."/>
            <person name="Farmer A.D."/>
            <person name="Gaur P.M."/>
            <person name="Soderlund C."/>
            <person name="Penmetsa R.V."/>
            <person name="Xu C."/>
            <person name="Bharti A.K."/>
            <person name="He W."/>
            <person name="Winter P."/>
            <person name="Zhao S."/>
            <person name="Hane J.K."/>
            <person name="Carrasquilla-Garcia N."/>
            <person name="Condie J.A."/>
            <person name="Upadhyaya H.D."/>
            <person name="Luo M.C."/>
            <person name="Thudi M."/>
            <person name="Gowda C.L."/>
            <person name="Singh N.P."/>
            <person name="Lichtenzveig J."/>
            <person name="Gali K.K."/>
            <person name="Rubio J."/>
            <person name="Nadarajan N."/>
            <person name="Dolezel J."/>
            <person name="Bansal K.C."/>
            <person name="Xu X."/>
            <person name="Edwards D."/>
            <person name="Zhang G."/>
            <person name="Kahl G."/>
            <person name="Gil J."/>
            <person name="Singh K.B."/>
            <person name="Datta S.K."/>
            <person name="Jackson S.A."/>
            <person name="Wang J."/>
            <person name="Cook D.R."/>
        </authorList>
    </citation>
    <scope>NUCLEOTIDE SEQUENCE [LARGE SCALE GENOMIC DNA]</scope>
    <source>
        <strain evidence="2">cv. CDC Frontier</strain>
    </source>
</reference>
<dbReference type="PANTHER" id="PTHR45642">
    <property type="entry name" value="GDSL ESTERASE/LIPASE EXL3"/>
    <property type="match status" value="1"/>
</dbReference>
<dbReference type="OrthoDB" id="1600564at2759"/>
<dbReference type="InterPro" id="IPR050592">
    <property type="entry name" value="GDSL_lipolytic_enzyme"/>
</dbReference>
<dbReference type="InterPro" id="IPR036514">
    <property type="entry name" value="SGNH_hydro_sf"/>
</dbReference>
<protein>
    <submittedName>
        <fullName evidence="3">GDSL esterase/lipase EXL1-like</fullName>
    </submittedName>
</protein>
<keyword evidence="2" id="KW-1185">Reference proteome</keyword>
<evidence type="ECO:0000256" key="1">
    <source>
        <dbReference type="ARBA" id="ARBA00008668"/>
    </source>
</evidence>
<dbReference type="CDD" id="cd01837">
    <property type="entry name" value="SGNH_plant_lipase_like"/>
    <property type="match status" value="1"/>
</dbReference>
<reference evidence="3" key="2">
    <citation type="submission" date="2025-08" db="UniProtKB">
        <authorList>
            <consortium name="RefSeq"/>
        </authorList>
    </citation>
    <scope>IDENTIFICATION</scope>
    <source>
        <tissue evidence="3">Etiolated seedlings</tissue>
    </source>
</reference>
<accession>A0A1S2Y4T1</accession>
<dbReference type="Pfam" id="PF00657">
    <property type="entry name" value="Lipase_GDSL"/>
    <property type="match status" value="1"/>
</dbReference>
<dbReference type="PANTHER" id="PTHR45642:SF135">
    <property type="entry name" value="GDSL ESTERASE_LIPASE EXL2"/>
    <property type="match status" value="1"/>
</dbReference>
<dbReference type="GO" id="GO:0006629">
    <property type="term" value="P:lipid metabolic process"/>
    <property type="evidence" value="ECO:0007669"/>
    <property type="project" value="InterPro"/>
</dbReference>
<sequence>MDISMKIFSSHSLPTLIFTIILFCFKTNAIIQLPPNVSIPAVLVFGDSIMDTGNNNYITTLSRSNFAPYGKDFPGGIATGRFSNGKVPSDFIVEELGIKEYLPPYLNPNLKPDELITGVCFASGGAGYDHITSQLLFAISLSKQLDLFKEYIEKLNVYVGENRTNFILANSIFFLVMGSNDISNTYFLTHARQLKYDFPSYADLLVTLASNFTKEIYELGARRIGIFSVAPIGCVPLHRTLAGGKERSCVEKYNNATTLFNDKLFKEIGSLNQNLSNSKIVYFDVYTPLLDIIVNNQKYGFTVADQGCCGRGKLEVGILCNRFGRTCSNDTEYVFWDSFHPTEAIYKGFVAPLLQKYITQFF</sequence>
<dbReference type="eggNOG" id="ENOG502QW19">
    <property type="taxonomic scope" value="Eukaryota"/>
</dbReference>